<dbReference type="Proteomes" id="UP000678393">
    <property type="component" value="Unassembled WGS sequence"/>
</dbReference>
<evidence type="ECO:0000313" key="2">
    <source>
        <dbReference type="EMBL" id="CAG5117103.1"/>
    </source>
</evidence>
<proteinExistence type="predicted"/>
<comment type="caution">
    <text evidence="2">The sequence shown here is derived from an EMBL/GenBank/DDBJ whole genome shotgun (WGS) entry which is preliminary data.</text>
</comment>
<gene>
    <name evidence="2" type="ORF">CUNI_LOCUS2661</name>
</gene>
<feature type="transmembrane region" description="Helical" evidence="1">
    <location>
        <begin position="114"/>
        <end position="134"/>
    </location>
</feature>
<feature type="transmembrane region" description="Helical" evidence="1">
    <location>
        <begin position="191"/>
        <end position="210"/>
    </location>
</feature>
<name>A0A8S3YIP4_9EUPU</name>
<dbReference type="EMBL" id="CAJHNH020000347">
    <property type="protein sequence ID" value="CAG5117103.1"/>
    <property type="molecule type" value="Genomic_DNA"/>
</dbReference>
<protein>
    <recommendedName>
        <fullName evidence="4">Claudin</fullName>
    </recommendedName>
</protein>
<dbReference type="OrthoDB" id="6130217at2759"/>
<accession>A0A8S3YIP4</accession>
<dbReference type="Gene3D" id="1.20.140.150">
    <property type="match status" value="1"/>
</dbReference>
<organism evidence="2 3">
    <name type="scientific">Candidula unifasciata</name>
    <dbReference type="NCBI Taxonomy" id="100452"/>
    <lineage>
        <taxon>Eukaryota</taxon>
        <taxon>Metazoa</taxon>
        <taxon>Spiralia</taxon>
        <taxon>Lophotrochozoa</taxon>
        <taxon>Mollusca</taxon>
        <taxon>Gastropoda</taxon>
        <taxon>Heterobranchia</taxon>
        <taxon>Euthyneura</taxon>
        <taxon>Panpulmonata</taxon>
        <taxon>Eupulmonata</taxon>
        <taxon>Stylommatophora</taxon>
        <taxon>Helicina</taxon>
        <taxon>Helicoidea</taxon>
        <taxon>Geomitridae</taxon>
        <taxon>Candidula</taxon>
    </lineage>
</organism>
<keyword evidence="1" id="KW-1133">Transmembrane helix</keyword>
<dbReference type="AlphaFoldDB" id="A0A8S3YIP4"/>
<keyword evidence="3" id="KW-1185">Reference proteome</keyword>
<evidence type="ECO:0000313" key="3">
    <source>
        <dbReference type="Proteomes" id="UP000678393"/>
    </source>
</evidence>
<keyword evidence="1" id="KW-0472">Membrane</keyword>
<evidence type="ECO:0008006" key="4">
    <source>
        <dbReference type="Google" id="ProtNLM"/>
    </source>
</evidence>
<reference evidence="2" key="1">
    <citation type="submission" date="2021-04" db="EMBL/GenBank/DDBJ databases">
        <authorList>
            <consortium name="Molecular Ecology Group"/>
        </authorList>
    </citation>
    <scope>NUCLEOTIDE SEQUENCE</scope>
</reference>
<evidence type="ECO:0000256" key="1">
    <source>
        <dbReference type="SAM" id="Phobius"/>
    </source>
</evidence>
<feature type="transmembrane region" description="Helical" evidence="1">
    <location>
        <begin position="146"/>
        <end position="171"/>
    </location>
</feature>
<keyword evidence="1" id="KW-0812">Transmembrane</keyword>
<sequence length="224" mass="25540">MSASRLFYILYLSMLFHEGYRLRIKIRDRLVLQLTALASNSWVVVDCIQTEECPYKKILLESGPGCYRTYYKLAEIARAGLWTVCYQFPHLEEGHTDPYCADFSEDFFQEEKLLVTQTLCILSVFLTTFGLLALGCDRLLMLKNNAFSSSASVFFGVAGLCGLAGCIGAHLTLTQGYVVLYYSEKSVIFKWWAFHLFMDGAILNLTAWLLNGWTKKKACSLKHW</sequence>